<reference evidence="1 2" key="1">
    <citation type="journal article" date="2015" name="Genome Biol. Evol.">
        <title>Comparative Genomics of a Bacterivorous Green Alga Reveals Evolutionary Causalities and Consequences of Phago-Mixotrophic Mode of Nutrition.</title>
        <authorList>
            <person name="Burns J.A."/>
            <person name="Paasch A."/>
            <person name="Narechania A."/>
            <person name="Kim E."/>
        </authorList>
    </citation>
    <scope>NUCLEOTIDE SEQUENCE [LARGE SCALE GENOMIC DNA]</scope>
    <source>
        <strain evidence="1 2">PLY_AMNH</strain>
    </source>
</reference>
<comment type="caution">
    <text evidence="1">The sequence shown here is derived from an EMBL/GenBank/DDBJ whole genome shotgun (WGS) entry which is preliminary data.</text>
</comment>
<accession>A0AAE0FM57</accession>
<sequence length="312" mass="34469">MASVKQQFVDCVTDLGKILETHLKIEGGFTLDYTAQVAEAILSFDKFTLIGPLWLHVKENKYFSEDSAVRITRKMADHLFGGSDDSSTNTSPDSAFKKVVKPPVSIDGSTAVANLKDAMDAAAELLPERKESPFEADGNPMDQLQVHAEHDASNTNLAKQGLITCQDLVKVTADGWEYLLLGQYLDHGGLKDADGKLVIIHADFTLENACGKELLVKCLEDGSKYKVFESKLYKAEDKHIVSIMLTACVERFGPQPAEDDTIILVDAPNARDEFDEDDWEQPRWKAKKGRKPVLIEFQEVNSLGLLVLIGLA</sequence>
<protein>
    <submittedName>
        <fullName evidence="1">Uncharacterized protein</fullName>
    </submittedName>
</protein>
<dbReference type="AlphaFoldDB" id="A0AAE0FM57"/>
<name>A0AAE0FM57_9CHLO</name>
<evidence type="ECO:0000313" key="2">
    <source>
        <dbReference type="Proteomes" id="UP001190700"/>
    </source>
</evidence>
<gene>
    <name evidence="1" type="ORF">CYMTET_29584</name>
</gene>
<keyword evidence="2" id="KW-1185">Reference proteome</keyword>
<proteinExistence type="predicted"/>
<dbReference type="EMBL" id="LGRX02016853">
    <property type="protein sequence ID" value="KAK3261501.1"/>
    <property type="molecule type" value="Genomic_DNA"/>
</dbReference>
<organism evidence="1 2">
    <name type="scientific">Cymbomonas tetramitiformis</name>
    <dbReference type="NCBI Taxonomy" id="36881"/>
    <lineage>
        <taxon>Eukaryota</taxon>
        <taxon>Viridiplantae</taxon>
        <taxon>Chlorophyta</taxon>
        <taxon>Pyramimonadophyceae</taxon>
        <taxon>Pyramimonadales</taxon>
        <taxon>Pyramimonadaceae</taxon>
        <taxon>Cymbomonas</taxon>
    </lineage>
</organism>
<evidence type="ECO:0000313" key="1">
    <source>
        <dbReference type="EMBL" id="KAK3261501.1"/>
    </source>
</evidence>
<dbReference type="Proteomes" id="UP001190700">
    <property type="component" value="Unassembled WGS sequence"/>
</dbReference>